<protein>
    <submittedName>
        <fullName evidence="1">Uncharacterized protein</fullName>
    </submittedName>
</protein>
<accession>A0ACC2VXZ4</accession>
<evidence type="ECO:0000313" key="2">
    <source>
        <dbReference type="Proteomes" id="UP001230649"/>
    </source>
</evidence>
<comment type="caution">
    <text evidence="1">The sequence shown here is derived from an EMBL/GenBank/DDBJ whole genome shotgun (WGS) entry which is preliminary data.</text>
</comment>
<organism evidence="1 2">
    <name type="scientific">Naganishia adeliensis</name>
    <dbReference type="NCBI Taxonomy" id="92952"/>
    <lineage>
        <taxon>Eukaryota</taxon>
        <taxon>Fungi</taxon>
        <taxon>Dikarya</taxon>
        <taxon>Basidiomycota</taxon>
        <taxon>Agaricomycotina</taxon>
        <taxon>Tremellomycetes</taxon>
        <taxon>Filobasidiales</taxon>
        <taxon>Filobasidiaceae</taxon>
        <taxon>Naganishia</taxon>
    </lineage>
</organism>
<dbReference type="EMBL" id="JASBWS010000054">
    <property type="protein sequence ID" value="KAJ9104288.1"/>
    <property type="molecule type" value="Genomic_DNA"/>
</dbReference>
<dbReference type="Proteomes" id="UP001230649">
    <property type="component" value="Unassembled WGS sequence"/>
</dbReference>
<keyword evidence="2" id="KW-1185">Reference proteome</keyword>
<proteinExistence type="predicted"/>
<name>A0ACC2VXZ4_9TREE</name>
<sequence>MSTPAAPPPQYSDSPRAKTYGAADDLASDQQALLGRAGPSTSRGNAWIDQPEEDDLPDDFKVGVNVADCDVQIRMAFVRKIYTILFVQLLATTLVSAALHHPSAQAFTRQNPWLLWLSIGGSFATLFGVHFKRHEYPANMILLGAFTLFESMMIGTVTSYYSARIVLQALIITTGVFVGLTLFTFQSKYDFSNLGPYLFAGLMGMLITGLVQIFLPFNHTTDLIIACFGVMLFSGYTVYDTHAIMKRLSPDEYILGALSLYLDFINLFLYILRVLNNQDRN</sequence>
<gene>
    <name evidence="1" type="ORF">QFC20_004570</name>
</gene>
<reference evidence="1" key="1">
    <citation type="submission" date="2023-04" db="EMBL/GenBank/DDBJ databases">
        <title>Draft Genome sequencing of Naganishia species isolated from polar environments using Oxford Nanopore Technology.</title>
        <authorList>
            <person name="Leo P."/>
            <person name="Venkateswaran K."/>
        </authorList>
    </citation>
    <scope>NUCLEOTIDE SEQUENCE</scope>
    <source>
        <strain evidence="1">MNA-CCFEE 5262</strain>
    </source>
</reference>
<evidence type="ECO:0000313" key="1">
    <source>
        <dbReference type="EMBL" id="KAJ9104288.1"/>
    </source>
</evidence>